<name>A0A1J5TIC8_9ZZZZ</name>
<evidence type="ECO:0000256" key="2">
    <source>
        <dbReference type="ARBA" id="ARBA00022679"/>
    </source>
</evidence>
<dbReference type="PROSITE" id="PS01311">
    <property type="entry name" value="LGT"/>
    <property type="match status" value="1"/>
</dbReference>
<keyword evidence="1" id="KW-1003">Cell membrane</keyword>
<keyword evidence="2 7" id="KW-0808">Transferase</keyword>
<reference evidence="7" key="1">
    <citation type="submission" date="2016-10" db="EMBL/GenBank/DDBJ databases">
        <title>Sequence of Gallionella enrichment culture.</title>
        <authorList>
            <person name="Poehlein A."/>
            <person name="Muehling M."/>
            <person name="Daniel R."/>
        </authorList>
    </citation>
    <scope>NUCLEOTIDE SEQUENCE</scope>
</reference>
<comment type="caution">
    <text evidence="7">The sequence shown here is derived from an EMBL/GenBank/DDBJ whole genome shotgun (WGS) entry which is preliminary data.</text>
</comment>
<dbReference type="PANTHER" id="PTHR30589:SF0">
    <property type="entry name" value="PHOSPHATIDYLGLYCEROL--PROLIPOPROTEIN DIACYLGLYCERYL TRANSFERASE"/>
    <property type="match status" value="1"/>
</dbReference>
<dbReference type="GO" id="GO:0042158">
    <property type="term" value="P:lipoprotein biosynthetic process"/>
    <property type="evidence" value="ECO:0007669"/>
    <property type="project" value="InterPro"/>
</dbReference>
<dbReference type="PANTHER" id="PTHR30589">
    <property type="entry name" value="PROLIPOPROTEIN DIACYLGLYCERYL TRANSFERASE"/>
    <property type="match status" value="1"/>
</dbReference>
<gene>
    <name evidence="7" type="primary">lgt_3</name>
    <name evidence="7" type="ORF">GALL_52680</name>
</gene>
<evidence type="ECO:0000256" key="1">
    <source>
        <dbReference type="ARBA" id="ARBA00022475"/>
    </source>
</evidence>
<dbReference type="EMBL" id="MLJW01000014">
    <property type="protein sequence ID" value="OIR13452.1"/>
    <property type="molecule type" value="Genomic_DNA"/>
</dbReference>
<organism evidence="7">
    <name type="scientific">mine drainage metagenome</name>
    <dbReference type="NCBI Taxonomy" id="410659"/>
    <lineage>
        <taxon>unclassified sequences</taxon>
        <taxon>metagenomes</taxon>
        <taxon>ecological metagenomes</taxon>
    </lineage>
</organism>
<keyword evidence="4 6" id="KW-1133">Transmembrane helix</keyword>
<dbReference type="NCBIfam" id="TIGR00544">
    <property type="entry name" value="lgt"/>
    <property type="match status" value="1"/>
</dbReference>
<dbReference type="GO" id="GO:0005886">
    <property type="term" value="C:plasma membrane"/>
    <property type="evidence" value="ECO:0007669"/>
    <property type="project" value="InterPro"/>
</dbReference>
<evidence type="ECO:0000256" key="3">
    <source>
        <dbReference type="ARBA" id="ARBA00022692"/>
    </source>
</evidence>
<keyword evidence="7" id="KW-0449">Lipoprotein</keyword>
<dbReference type="HAMAP" id="MF_01147">
    <property type="entry name" value="Lgt"/>
    <property type="match status" value="1"/>
</dbReference>
<evidence type="ECO:0000256" key="4">
    <source>
        <dbReference type="ARBA" id="ARBA00022989"/>
    </source>
</evidence>
<proteinExistence type="inferred from homology"/>
<feature type="transmembrane region" description="Helical" evidence="6">
    <location>
        <begin position="102"/>
        <end position="120"/>
    </location>
</feature>
<evidence type="ECO:0000313" key="7">
    <source>
        <dbReference type="EMBL" id="OIR13452.1"/>
    </source>
</evidence>
<keyword evidence="5 6" id="KW-0472">Membrane</keyword>
<protein>
    <submittedName>
        <fullName evidence="7">Prolipoprotein diacylglyceryl transferase</fullName>
        <ecNumber evidence="7">2.4.99.-</ecNumber>
    </submittedName>
</protein>
<dbReference type="EC" id="2.4.99.-" evidence="7"/>
<dbReference type="GO" id="GO:0008961">
    <property type="term" value="F:phosphatidylglycerol-prolipoprotein diacylglyceryl transferase activity"/>
    <property type="evidence" value="ECO:0007669"/>
    <property type="project" value="InterPro"/>
</dbReference>
<accession>A0A1J5TIC8</accession>
<evidence type="ECO:0000256" key="5">
    <source>
        <dbReference type="ARBA" id="ARBA00023136"/>
    </source>
</evidence>
<keyword evidence="7" id="KW-0328">Glycosyltransferase</keyword>
<evidence type="ECO:0000256" key="6">
    <source>
        <dbReference type="SAM" id="Phobius"/>
    </source>
</evidence>
<keyword evidence="3 6" id="KW-0812">Transmembrane</keyword>
<feature type="transmembrane region" description="Helical" evidence="6">
    <location>
        <begin position="257"/>
        <end position="275"/>
    </location>
</feature>
<feature type="transmembrane region" description="Helical" evidence="6">
    <location>
        <begin position="60"/>
        <end position="82"/>
    </location>
</feature>
<dbReference type="AlphaFoldDB" id="A0A1J5TIC8"/>
<dbReference type="InterPro" id="IPR001640">
    <property type="entry name" value="Lgt"/>
</dbReference>
<sequence length="283" mass="31721">MTLAPLAYWVHDLNPFLIRFTDKIGIRYYGLAYVLGFVVAAWMCVRYARKGRSAVPAAKVNDLMMALIIGVLVGGRLGHYFLYDDWKSFPTDPFGVFKVWDGGMAFHGGLVGVMIALIWFSRANKIPFFHVSDVIASVTPVGLFFGRIANFINGELWGKVSHVPWAMIFPLSAPPGTPISMIPPRHPSQLYEAGMEGILLFAYMQWRFWKTPVVERSPGRLTGEFLVAYAIARSIGEIFREPDYGISPIMGLSRGTFYSLFMIVGGFGVIIYTILKEERSKKS</sequence>
<dbReference type="Pfam" id="PF01790">
    <property type="entry name" value="LGT"/>
    <property type="match status" value="1"/>
</dbReference>
<feature type="transmembrane region" description="Helical" evidence="6">
    <location>
        <begin position="26"/>
        <end position="48"/>
    </location>
</feature>